<accession>A0ABV4SAG6</accession>
<evidence type="ECO:0008006" key="3">
    <source>
        <dbReference type="Google" id="ProtNLM"/>
    </source>
</evidence>
<protein>
    <recommendedName>
        <fullName evidence="3">DUF5105 domain-containing protein</fullName>
    </recommendedName>
</protein>
<evidence type="ECO:0000313" key="1">
    <source>
        <dbReference type="EMBL" id="MFA3800256.1"/>
    </source>
</evidence>
<comment type="caution">
    <text evidence="1">The sequence shown here is derived from an EMBL/GenBank/DDBJ whole genome shotgun (WGS) entry which is preliminary data.</text>
</comment>
<gene>
    <name evidence="1" type="ORF">ACEG17_08660</name>
</gene>
<evidence type="ECO:0000313" key="2">
    <source>
        <dbReference type="Proteomes" id="UP001571581"/>
    </source>
</evidence>
<name>A0ABV4SAG6_9FUSO</name>
<dbReference type="RefSeq" id="WP_372583398.1">
    <property type="nucleotide sequence ID" value="NZ_JBGORW010000011.1"/>
</dbReference>
<keyword evidence="2" id="KW-1185">Reference proteome</keyword>
<dbReference type="EMBL" id="JBGORW010000011">
    <property type="protein sequence ID" value="MFA3800256.1"/>
    <property type="molecule type" value="Genomic_DNA"/>
</dbReference>
<dbReference type="Proteomes" id="UP001571581">
    <property type="component" value="Unassembled WGS sequence"/>
</dbReference>
<organism evidence="1 2">
    <name type="scientific">Leptotrichia hongkongensis</name>
    <dbReference type="NCBI Taxonomy" id="554406"/>
    <lineage>
        <taxon>Bacteria</taxon>
        <taxon>Fusobacteriati</taxon>
        <taxon>Fusobacteriota</taxon>
        <taxon>Fusobacteriia</taxon>
        <taxon>Fusobacteriales</taxon>
        <taxon>Leptotrichiaceae</taxon>
        <taxon>Leptotrichia</taxon>
    </lineage>
</organism>
<proteinExistence type="predicted"/>
<reference evidence="1 2" key="1">
    <citation type="submission" date="2024-07" db="EMBL/GenBank/DDBJ databases">
        <authorList>
            <person name="Li X.-J."/>
            <person name="Wang X."/>
        </authorList>
    </citation>
    <scope>NUCLEOTIDE SEQUENCE [LARGE SCALE GENOMIC DNA]</scope>
    <source>
        <strain evidence="1 2">DSM 23441</strain>
    </source>
</reference>
<sequence length="240" mass="28137">MKKILLGLFILGTLGMAQSNYEVYVKSGVKISQSEVDRDSKEIENLINKEIIQRYNTEGKKAIFEKTAELYNETVNNEINNSINEIPKKQRKIFREFSEKITSIIGRNLINELNNTEISVNEILFSEKSNAKVKILIKSKNLDNFDTNEILDEIQQKTGISDKEFEHIEKINKAKLDKFYEYLESRVKEEMKNTDYNEETLEIETKKVNGKWKLEFDFNTFVDETIKYIENSSNNTDFNK</sequence>